<evidence type="ECO:0000256" key="6">
    <source>
        <dbReference type="RuleBase" id="RU362118"/>
    </source>
</evidence>
<comment type="caution">
    <text evidence="7">The sequence shown here is derived from an EMBL/GenBank/DDBJ whole genome shotgun (WGS) entry which is preliminary data.</text>
</comment>
<dbReference type="AlphaFoldDB" id="A0A317FWT4"/>
<comment type="cofactor">
    <cofactor evidence="1 6">
        <name>pyridoxal 5'-phosphate</name>
        <dbReference type="ChEBI" id="CHEBI:597326"/>
    </cofactor>
</comment>
<dbReference type="Proteomes" id="UP000245488">
    <property type="component" value="Chromosome"/>
</dbReference>
<dbReference type="GO" id="GO:0005737">
    <property type="term" value="C:cytoplasm"/>
    <property type="evidence" value="ECO:0007669"/>
    <property type="project" value="TreeGrafter"/>
</dbReference>
<dbReference type="InterPro" id="IPR006235">
    <property type="entry name" value="OAc-hSer/O-AcSer_sulfhydrylase"/>
</dbReference>
<keyword evidence="4 5" id="KW-0663">Pyridoxal phosphate</keyword>
<dbReference type="GO" id="GO:0030170">
    <property type="term" value="F:pyridoxal phosphate binding"/>
    <property type="evidence" value="ECO:0007669"/>
    <property type="project" value="InterPro"/>
</dbReference>
<dbReference type="PANTHER" id="PTHR43797:SF3">
    <property type="entry name" value="O-ACETYLHOMOSERINE SULFHYDRYLASE"/>
    <property type="match status" value="1"/>
</dbReference>
<evidence type="ECO:0000256" key="5">
    <source>
        <dbReference type="PIRSR" id="PIRSR001434-2"/>
    </source>
</evidence>
<dbReference type="EC" id="2.5.1.49" evidence="7"/>
<dbReference type="CDD" id="cd00614">
    <property type="entry name" value="CGS_like"/>
    <property type="match status" value="1"/>
</dbReference>
<dbReference type="SUPFAM" id="SSF53383">
    <property type="entry name" value="PLP-dependent transferases"/>
    <property type="match status" value="1"/>
</dbReference>
<evidence type="ECO:0000256" key="1">
    <source>
        <dbReference type="ARBA" id="ARBA00001933"/>
    </source>
</evidence>
<evidence type="ECO:0000313" key="7">
    <source>
        <dbReference type="EMBL" id="PWT25739.1"/>
    </source>
</evidence>
<dbReference type="GO" id="GO:0019346">
    <property type="term" value="P:transsulfuration"/>
    <property type="evidence" value="ECO:0007669"/>
    <property type="project" value="InterPro"/>
</dbReference>
<dbReference type="GO" id="GO:0004124">
    <property type="term" value="F:cysteine synthase activity"/>
    <property type="evidence" value="ECO:0007669"/>
    <property type="project" value="TreeGrafter"/>
</dbReference>
<dbReference type="GO" id="GO:0003961">
    <property type="term" value="F:O-acetylhomoserine aminocarboxypropyltransferase activity"/>
    <property type="evidence" value="ECO:0007669"/>
    <property type="project" value="UniProtKB-EC"/>
</dbReference>
<dbReference type="GO" id="GO:0071269">
    <property type="term" value="P:L-homocysteine biosynthetic process"/>
    <property type="evidence" value="ECO:0007669"/>
    <property type="project" value="TreeGrafter"/>
</dbReference>
<dbReference type="InterPro" id="IPR000277">
    <property type="entry name" value="Cys/Met-Metab_PyrdxlP-dep_enz"/>
</dbReference>
<dbReference type="InterPro" id="IPR015421">
    <property type="entry name" value="PyrdxlP-dep_Trfase_major"/>
</dbReference>
<accession>A0A317FWT4</accession>
<dbReference type="PIRSF" id="PIRSF001434">
    <property type="entry name" value="CGS"/>
    <property type="match status" value="1"/>
</dbReference>
<evidence type="ECO:0000256" key="4">
    <source>
        <dbReference type="ARBA" id="ARBA00022898"/>
    </source>
</evidence>
<name>A0A317FWT4_BUTFI</name>
<dbReference type="Gene3D" id="3.90.1150.10">
    <property type="entry name" value="Aspartate Aminotransferase, domain 1"/>
    <property type="match status" value="1"/>
</dbReference>
<evidence type="ECO:0000256" key="2">
    <source>
        <dbReference type="ARBA" id="ARBA00009077"/>
    </source>
</evidence>
<gene>
    <name evidence="7" type="ORF">CPT75_01920</name>
    <name evidence="8" type="ORF">CPT75_08985</name>
</gene>
<dbReference type="Gene3D" id="3.40.640.10">
    <property type="entry name" value="Type I PLP-dependent aspartate aminotransferase-like (Major domain)"/>
    <property type="match status" value="1"/>
</dbReference>
<dbReference type="FunFam" id="3.40.640.10:FF:000035">
    <property type="entry name" value="O-succinylhomoserine sulfhydrylase"/>
    <property type="match status" value="1"/>
</dbReference>
<dbReference type="EMBL" id="NXNG01000005">
    <property type="protein sequence ID" value="PWT25739.1"/>
    <property type="molecule type" value="Genomic_DNA"/>
</dbReference>
<dbReference type="InterPro" id="IPR015424">
    <property type="entry name" value="PyrdxlP-dep_Trfase"/>
</dbReference>
<dbReference type="Pfam" id="PF01053">
    <property type="entry name" value="Cys_Met_Meta_PP"/>
    <property type="match status" value="1"/>
</dbReference>
<comment type="similarity">
    <text evidence="2 6">Belongs to the trans-sulfuration enzymes family.</text>
</comment>
<dbReference type="PANTHER" id="PTHR43797">
    <property type="entry name" value="HOMOCYSTEINE/CYSTEINE SYNTHASE"/>
    <property type="match status" value="1"/>
</dbReference>
<keyword evidence="9" id="KW-1185">Reference proteome</keyword>
<keyword evidence="3 7" id="KW-0808">Transferase</keyword>
<protein>
    <submittedName>
        <fullName evidence="7">O-acetylhomoserine aminocarboxypropyltransferase</fullName>
        <ecNumber evidence="7">2.5.1.49</ecNumber>
    </submittedName>
</protein>
<proteinExistence type="inferred from homology"/>
<organism evidence="7 9">
    <name type="scientific">Butyrivibrio fibrisolvens</name>
    <dbReference type="NCBI Taxonomy" id="831"/>
    <lineage>
        <taxon>Bacteria</taxon>
        <taxon>Bacillati</taxon>
        <taxon>Bacillota</taxon>
        <taxon>Clostridia</taxon>
        <taxon>Lachnospirales</taxon>
        <taxon>Lachnospiraceae</taxon>
        <taxon>Butyrivibrio</taxon>
    </lineage>
</organism>
<evidence type="ECO:0000313" key="8">
    <source>
        <dbReference type="EMBL" id="PWT27228.1"/>
    </source>
</evidence>
<dbReference type="EMBL" id="NXNG01000001">
    <property type="protein sequence ID" value="PWT27228.1"/>
    <property type="molecule type" value="Genomic_DNA"/>
</dbReference>
<reference evidence="7 9" key="1">
    <citation type="submission" date="2017-09" db="EMBL/GenBank/DDBJ databases">
        <title>High-quality draft genome sequence of Butyrivibrio fibrisolvens INBov1, isolated from cow rumen.</title>
        <authorList>
            <person name="Rodriguez Hernaez J."/>
            <person name="Rivarola M."/>
            <person name="Paniego N."/>
            <person name="Cravero S."/>
            <person name="Ceron Cucchi M."/>
            <person name="Martinez M.C."/>
        </authorList>
    </citation>
    <scope>NUCLEOTIDE SEQUENCE [LARGE SCALE GENOMIC DNA]</scope>
    <source>
        <strain evidence="7 9">INBov1</strain>
    </source>
</reference>
<feature type="modified residue" description="N6-(pyridoxal phosphate)lysine" evidence="5">
    <location>
        <position position="218"/>
    </location>
</feature>
<evidence type="ECO:0000313" key="9">
    <source>
        <dbReference type="Proteomes" id="UP000245488"/>
    </source>
</evidence>
<dbReference type="InterPro" id="IPR015422">
    <property type="entry name" value="PyrdxlP-dep_Trfase_small"/>
</dbReference>
<dbReference type="NCBIfam" id="TIGR01326">
    <property type="entry name" value="OAH_OAS_sulfhy"/>
    <property type="match status" value="1"/>
</dbReference>
<dbReference type="GO" id="GO:0006535">
    <property type="term" value="P:cysteine biosynthetic process from serine"/>
    <property type="evidence" value="ECO:0007669"/>
    <property type="project" value="TreeGrafter"/>
</dbReference>
<evidence type="ECO:0000256" key="3">
    <source>
        <dbReference type="ARBA" id="ARBA00022679"/>
    </source>
</evidence>
<sequence length="447" mass="48578">MVMSNLKSIDKEENWGIGTKCIQSGYRPGIGEARVLPIYQSTTYKYEDLDQVERLFSLQESGNKYSRTGNPTLNALEAKVAALEGGVGALTTASGQAAVFLAISTIVQAGDHIVASNAIYGGTYTLLDVRLRKLGIETTFVDPEAPIEELRKAFKPNTKIVYGETLGNPALGILDFDKFSALAKEFDVPFLVDNTLATPFLSKPIKHGADIVIHSGTKYMDGHAVALGGIIVDGGTYNWANGKFPDFVEPDEQYANTSYTGKFGNKAFITKARAQYLRDYGPVLSPINAFLINLGLESLHLRVPRHSDNALKLAKFLQNNEAVNWVNYPGLEDNKNHERVKKYFDYDGASGVLTFGLKGGRQAIKTFFASLKVAALVVHVGDARTSVLHPATSTHSQMSPEDRLKAGIPEDMIRVSVGIEDADDIIADFEQAIAKAVNVGETEQIAG</sequence>